<dbReference type="Pfam" id="PF00353">
    <property type="entry name" value="HemolysinCabind"/>
    <property type="match status" value="2"/>
</dbReference>
<name>A0A9P7JTS5_9AGAM</name>
<dbReference type="Proteomes" id="UP000823399">
    <property type="component" value="Unassembled WGS sequence"/>
</dbReference>
<dbReference type="GO" id="GO:0005509">
    <property type="term" value="F:calcium ion binding"/>
    <property type="evidence" value="ECO:0007669"/>
    <property type="project" value="InterPro"/>
</dbReference>
<evidence type="ECO:0000259" key="3">
    <source>
        <dbReference type="PROSITE" id="PS50837"/>
    </source>
</evidence>
<dbReference type="Gene3D" id="3.40.50.300">
    <property type="entry name" value="P-loop containing nucleotide triphosphate hydrolases"/>
    <property type="match status" value="1"/>
</dbReference>
<comment type="caution">
    <text evidence="4">The sequence shown here is derived from an EMBL/GenBank/DDBJ whole genome shotgun (WGS) entry which is preliminary data.</text>
</comment>
<evidence type="ECO:0000313" key="5">
    <source>
        <dbReference type="Proteomes" id="UP000823399"/>
    </source>
</evidence>
<dbReference type="SUPFAM" id="SSF52540">
    <property type="entry name" value="P-loop containing nucleoside triphosphate hydrolases"/>
    <property type="match status" value="1"/>
</dbReference>
<dbReference type="InterPro" id="IPR011049">
    <property type="entry name" value="Serralysin-like_metalloprot_C"/>
</dbReference>
<keyword evidence="5" id="KW-1185">Reference proteome</keyword>
<feature type="compositionally biased region" description="Basic and acidic residues" evidence="2">
    <location>
        <begin position="578"/>
        <end position="594"/>
    </location>
</feature>
<dbReference type="OrthoDB" id="4760524at2759"/>
<sequence length="1009" mass="115784">MSNDQFLEEIWLKLSQVAVTGAQYNSGERLPHPKCLNGTRVDLLKYIHELLDDPEKNQLIWLHGTAGVGKSAVAFTVAETMRGLKVTEETPGTFFFSRKYTKRCTAGHFFATLAYQLATNFPSIRMDVSRAIRNNPALLNPDTPLRDQMEALFLQPLRRLRLRFPGCPPLTFVVDALDECTSKPEITDLILSLAQALREPDLPVTHILLTSRSESHIHKAFQNEEVRPLVREISVRTSGDGISLDGVDVDNDICTFLQHSFEELESRHPDFPKLSMDDLAKLASRAGRRFIVASTMMKFIIDDEDKDPRDRLQLMLKLTSKLLPGTEVYKFYDCILSTCADPKRAYMHLSIVAALTDPLPISQISSLLGPGLGRDVQTTLIQLRSFVDIPGDSILPVNIHHSSIRDYVFNSSNSSIPQVREHDMPSPHSLLADSSFRLMMKEIPESTALLDALSGLMEQSHAMQHMDHSTLKNQLAFLVRPPEPVSVLICMLWLRGDRRSDMQFWLKTMDGSAWLQTWNGQCWLKTREGREWLLRTQGGREWLQTEAGIAWQVSVSVSDSDSDSSMPPLQPPVSDSESDGRTLDSRISKDRDVFDSSDPSDWYTSQEEDDQVQLWRRPDWLQTQEGQSWLQTKEGWDWLRTAGGRDWLTRRTRGGRRWLKTKGGRRWLQTQAGRGGWLQTEGGRDWLKSQTGRDWLARRSRGGRIWLKTKGGRRWLQTQEGRDWLQTEGGRDWLKSRKGRDWLKSLAGRDWLQSRAGQDWLQTRAGWDWLQTHAGWDWLQTQAGRNWLQTKVGRDWLQTKAGRDWLKSPDGPDWLKSPDGQDWLQTSHVQAWKSTPAASVWVTLDEFSSMLEAITQFIIVQELRLLPTFQVVQQFKSLPDFLMFPVFLALSHQHHSTVSSTYRSPNRKIVHPPDRKIVRAMNAFMTFAHNAQRTSQLSSDTLKYACQNWATHLSRAPDPRDETLNYIFQAFWDRYLLSWLEWQWCSKGLRSCLVILSEGQKLVKCIPGP</sequence>
<dbReference type="GeneID" id="64694730"/>
<dbReference type="AlphaFoldDB" id="A0A9P7JTS5"/>
<evidence type="ECO:0000256" key="1">
    <source>
        <dbReference type="ARBA" id="ARBA00022737"/>
    </source>
</evidence>
<reference evidence="4" key="1">
    <citation type="journal article" date="2020" name="New Phytol.">
        <title>Comparative genomics reveals dynamic genome evolution in host specialist ectomycorrhizal fungi.</title>
        <authorList>
            <person name="Lofgren L.A."/>
            <person name="Nguyen N.H."/>
            <person name="Vilgalys R."/>
            <person name="Ruytinx J."/>
            <person name="Liao H.L."/>
            <person name="Branco S."/>
            <person name="Kuo A."/>
            <person name="LaButti K."/>
            <person name="Lipzen A."/>
            <person name="Andreopoulos W."/>
            <person name="Pangilinan J."/>
            <person name="Riley R."/>
            <person name="Hundley H."/>
            <person name="Na H."/>
            <person name="Barry K."/>
            <person name="Grigoriev I.V."/>
            <person name="Stajich J.E."/>
            <person name="Kennedy P.G."/>
        </authorList>
    </citation>
    <scope>NUCLEOTIDE SEQUENCE</scope>
    <source>
        <strain evidence="4">FC423</strain>
    </source>
</reference>
<dbReference type="Gene3D" id="2.150.10.10">
    <property type="entry name" value="Serralysin-like metalloprotease, C-terminal"/>
    <property type="match status" value="1"/>
</dbReference>
<keyword evidence="1" id="KW-0677">Repeat</keyword>
<feature type="domain" description="NACHT" evidence="3">
    <location>
        <begin position="58"/>
        <end position="215"/>
    </location>
</feature>
<dbReference type="PROSITE" id="PS50837">
    <property type="entry name" value="NACHT"/>
    <property type="match status" value="1"/>
</dbReference>
<evidence type="ECO:0000313" key="4">
    <source>
        <dbReference type="EMBL" id="KAG2107927.1"/>
    </source>
</evidence>
<dbReference type="InterPro" id="IPR027417">
    <property type="entry name" value="P-loop_NTPase"/>
</dbReference>
<feature type="region of interest" description="Disordered" evidence="2">
    <location>
        <begin position="558"/>
        <end position="609"/>
    </location>
</feature>
<dbReference type="SUPFAM" id="SSF51120">
    <property type="entry name" value="beta-Roll"/>
    <property type="match status" value="1"/>
</dbReference>
<proteinExistence type="predicted"/>
<dbReference type="InterPro" id="IPR056884">
    <property type="entry name" value="NPHP3-like_N"/>
</dbReference>
<dbReference type="EMBL" id="JABBWM010000029">
    <property type="protein sequence ID" value="KAG2107927.1"/>
    <property type="molecule type" value="Genomic_DNA"/>
</dbReference>
<gene>
    <name evidence="4" type="ORF">F5147DRAFT_612902</name>
</gene>
<organism evidence="4 5">
    <name type="scientific">Suillus discolor</name>
    <dbReference type="NCBI Taxonomy" id="1912936"/>
    <lineage>
        <taxon>Eukaryota</taxon>
        <taxon>Fungi</taxon>
        <taxon>Dikarya</taxon>
        <taxon>Basidiomycota</taxon>
        <taxon>Agaricomycotina</taxon>
        <taxon>Agaricomycetes</taxon>
        <taxon>Agaricomycetidae</taxon>
        <taxon>Boletales</taxon>
        <taxon>Suillineae</taxon>
        <taxon>Suillaceae</taxon>
        <taxon>Suillus</taxon>
    </lineage>
</organism>
<dbReference type="RefSeq" id="XP_041292525.1">
    <property type="nucleotide sequence ID" value="XM_041432471.1"/>
</dbReference>
<accession>A0A9P7JTS5</accession>
<evidence type="ECO:0000256" key="2">
    <source>
        <dbReference type="SAM" id="MobiDB-lite"/>
    </source>
</evidence>
<dbReference type="InterPro" id="IPR001343">
    <property type="entry name" value="Hemolysn_Ca-bd"/>
</dbReference>
<protein>
    <recommendedName>
        <fullName evidence="3">NACHT domain-containing protein</fullName>
    </recommendedName>
</protein>
<dbReference type="Pfam" id="PF24883">
    <property type="entry name" value="NPHP3_N"/>
    <property type="match status" value="1"/>
</dbReference>
<dbReference type="InterPro" id="IPR007111">
    <property type="entry name" value="NACHT_NTPase"/>
</dbReference>